<evidence type="ECO:0000313" key="3">
    <source>
        <dbReference type="Proteomes" id="UP000794436"/>
    </source>
</evidence>
<dbReference type="Proteomes" id="UP000794436">
    <property type="component" value="Unassembled WGS sequence"/>
</dbReference>
<feature type="transmembrane region" description="Helical" evidence="1">
    <location>
        <begin position="50"/>
        <end position="71"/>
    </location>
</feature>
<organism evidence="2 3">
    <name type="scientific">Pythium oligandrum</name>
    <name type="common">Mycoparasitic fungus</name>
    <dbReference type="NCBI Taxonomy" id="41045"/>
    <lineage>
        <taxon>Eukaryota</taxon>
        <taxon>Sar</taxon>
        <taxon>Stramenopiles</taxon>
        <taxon>Oomycota</taxon>
        <taxon>Peronosporomycetes</taxon>
        <taxon>Pythiales</taxon>
        <taxon>Pythiaceae</taxon>
        <taxon>Pythium</taxon>
    </lineage>
</organism>
<comment type="caution">
    <text evidence="2">The sequence shown here is derived from an EMBL/GenBank/DDBJ whole genome shotgun (WGS) entry which is preliminary data.</text>
</comment>
<feature type="transmembrane region" description="Helical" evidence="1">
    <location>
        <begin position="25"/>
        <end position="44"/>
    </location>
</feature>
<keyword evidence="1" id="KW-0472">Membrane</keyword>
<reference evidence="2" key="1">
    <citation type="submission" date="2019-03" db="EMBL/GenBank/DDBJ databases">
        <title>Long read genome sequence of the mycoparasitic Pythium oligandrum ATCC 38472 isolated from sugarbeet rhizosphere.</title>
        <authorList>
            <person name="Gaulin E."/>
        </authorList>
    </citation>
    <scope>NUCLEOTIDE SEQUENCE</scope>
    <source>
        <strain evidence="2">ATCC 38472_TT</strain>
    </source>
</reference>
<keyword evidence="3" id="KW-1185">Reference proteome</keyword>
<feature type="transmembrane region" description="Helical" evidence="1">
    <location>
        <begin position="83"/>
        <end position="101"/>
    </location>
</feature>
<evidence type="ECO:0000256" key="1">
    <source>
        <dbReference type="SAM" id="Phobius"/>
    </source>
</evidence>
<accession>A0A8K1C8T3</accession>
<sequence length="363" mass="41806">MTVKSIILPKRWLGRYNVCVHRYRLLISFAGFFCYMVAIPVPLVSPRLGIGLAVLSCVPMLFIQMLTFLGLRYDMVRLVTKSYEFWYLTVVNTVCCVLLSIYLQGGRALICIPTIGGFQCVLLIDANFRAIKHMTRISIMAATAAIALTVCTATDLLRATHDFTIVTHRNMVVKASDVIAHGFVTSAVLLLRNAYYKRRCRWLHWVITLDALSPLRREQLGIRVRTWAKVITAAGLALVSFVFVDLVAWNTQEFVNHVIARFSVRGRVIEWRVMPILLNRSVAIFFWLVRLLFRQLTYKEDDLVMLSGAVEYEDTILHRRRVRKETQERLNRMTPKLRAVNALSAMRRRSPLMHITEFSHKDT</sequence>
<feature type="transmembrane region" description="Helical" evidence="1">
    <location>
        <begin position="107"/>
        <end position="125"/>
    </location>
</feature>
<keyword evidence="1" id="KW-0812">Transmembrane</keyword>
<gene>
    <name evidence="2" type="ORF">Poli38472_006936</name>
</gene>
<name>A0A8K1C8T3_PYTOL</name>
<feature type="transmembrane region" description="Helical" evidence="1">
    <location>
        <begin position="137"/>
        <end position="158"/>
    </location>
</feature>
<keyword evidence="1" id="KW-1133">Transmembrane helix</keyword>
<dbReference type="OrthoDB" id="99715at2759"/>
<protein>
    <submittedName>
        <fullName evidence="2">Uncharacterized protein</fullName>
    </submittedName>
</protein>
<dbReference type="EMBL" id="SPLM01000110">
    <property type="protein sequence ID" value="TMW58791.1"/>
    <property type="molecule type" value="Genomic_DNA"/>
</dbReference>
<feature type="transmembrane region" description="Helical" evidence="1">
    <location>
        <begin position="226"/>
        <end position="249"/>
    </location>
</feature>
<evidence type="ECO:0000313" key="2">
    <source>
        <dbReference type="EMBL" id="TMW58791.1"/>
    </source>
</evidence>
<feature type="transmembrane region" description="Helical" evidence="1">
    <location>
        <begin position="178"/>
        <end position="195"/>
    </location>
</feature>
<proteinExistence type="predicted"/>
<dbReference type="AlphaFoldDB" id="A0A8K1C8T3"/>
<feature type="transmembrane region" description="Helical" evidence="1">
    <location>
        <begin position="269"/>
        <end position="289"/>
    </location>
</feature>